<dbReference type="PANTHER" id="PTHR10648:SF4">
    <property type="entry name" value="PROTEIN PHOSPHATASE 2 (FORMERLY 2A), REGULATORY SUBUNIT A, BETA ISOFORM-RELATED"/>
    <property type="match status" value="1"/>
</dbReference>
<dbReference type="STRING" id="8128.ENSONIP00000007716"/>
<feature type="repeat" description="HEAT" evidence="3">
    <location>
        <begin position="608"/>
        <end position="646"/>
    </location>
</feature>
<organism evidence="7 8">
    <name type="scientific">Oreochromis niloticus</name>
    <name type="common">Nile tilapia</name>
    <name type="synonym">Tilapia nilotica</name>
    <dbReference type="NCBI Taxonomy" id="8128"/>
    <lineage>
        <taxon>Eukaryota</taxon>
        <taxon>Metazoa</taxon>
        <taxon>Chordata</taxon>
        <taxon>Craniata</taxon>
        <taxon>Vertebrata</taxon>
        <taxon>Euteleostomi</taxon>
        <taxon>Actinopterygii</taxon>
        <taxon>Neopterygii</taxon>
        <taxon>Teleostei</taxon>
        <taxon>Neoteleostei</taxon>
        <taxon>Acanthomorphata</taxon>
        <taxon>Ovalentaria</taxon>
        <taxon>Cichlomorphae</taxon>
        <taxon>Cichliformes</taxon>
        <taxon>Cichlidae</taxon>
        <taxon>African cichlids</taxon>
        <taxon>Pseudocrenilabrinae</taxon>
        <taxon>Oreochromini</taxon>
        <taxon>Oreochromis</taxon>
    </lineage>
</organism>
<feature type="transmembrane region" description="Helical" evidence="4">
    <location>
        <begin position="399"/>
        <end position="421"/>
    </location>
</feature>
<feature type="repeat" description="HEAT" evidence="3">
    <location>
        <begin position="162"/>
        <end position="200"/>
    </location>
</feature>
<dbReference type="InterPro" id="IPR016024">
    <property type="entry name" value="ARM-type_fold"/>
</dbReference>
<evidence type="ECO:0000259" key="5">
    <source>
        <dbReference type="Pfam" id="PF22646"/>
    </source>
</evidence>
<dbReference type="InterPro" id="IPR055231">
    <property type="entry name" value="2AA_helical"/>
</dbReference>
<dbReference type="HOGENOM" id="CLU_015533_2_1_1"/>
<dbReference type="OMA" id="NRVEAMQ"/>
<dbReference type="InterPro" id="IPR011989">
    <property type="entry name" value="ARM-like"/>
</dbReference>
<sequence length="676" mass="75206">IFCTNDCITDLKKITGFAKQEQIRKTSEKIHGFAKGRRRSKLRGGEGPAAAAFWQKPRSVAPQRHSITATVSKMAGADGDDSLYPIAVLIDELRNEDVQLRLNSIKKLSTIALALGVERTRTELLPFLTDTIYDEDEVLLALAEQLGNFTMLVGGPEYVHCLLPPLESLATVEETVVRDKAVESLRKISQEHSPVDLEVHFEPLVKRLASGDWFTSRTSACGLFSVCYPRVSSTVKAEIRQHFRTLCSDDTPMVRRAAASKLGEFAKVLELEYVKSDIISLFTALASDEQDSVRLLAVEACVSIATLLPQEDLETLVMPTLRQAAEDKSWRVRYMVADKFSELQKAVGPEITKNDLVPAFQNLLKDCEAEVRAAAANKVKEFCENLPEDNREQIIMTHILPSVLMFIYILCLNYLFGLISLSPVFPHVKSALASVIMGLSTILGKDNTIEHLLPLFLAQLKDECPEVRLNIISNLDCVNEVIGIRQLSQSLLPAIVELAEDAKWRVRLAIIEYMPLLAGQLGVEFFDEKLNTLCMAWLIDHVYAIREAATCNLMKLVEKFGAEWAQNTIVPKVLGMANDPNYLHRMTTLFCINALSKACGQEITTKQMLPVVLKMSNDQVANVRFNVAKSLQKIGPILDSNALQTEVKPVLEKLASDTDMDVKYFAQEAISVLALA</sequence>
<dbReference type="eggNOG" id="KOG0211">
    <property type="taxonomic scope" value="Eukaryota"/>
</dbReference>
<dbReference type="Proteomes" id="UP000005207">
    <property type="component" value="Linkage group LG14"/>
</dbReference>
<feature type="repeat" description="HEAT" evidence="3">
    <location>
        <begin position="647"/>
        <end position="676"/>
    </location>
</feature>
<keyword evidence="4" id="KW-1133">Transmembrane helix</keyword>
<keyword evidence="8" id="KW-1185">Reference proteome</keyword>
<dbReference type="Pfam" id="PF22956">
    <property type="entry name" value="VPS15-like_hel"/>
    <property type="match status" value="1"/>
</dbReference>
<feature type="repeat" description="HEAT" evidence="3">
    <location>
        <begin position="317"/>
        <end position="355"/>
    </location>
</feature>
<comment type="similarity">
    <text evidence="2">Belongs to the phosphatase 2A regulatory subunit A family.</text>
</comment>
<gene>
    <name evidence="7" type="primary">PPP2R1B</name>
    <name evidence="7" type="synonym">ppp2r1bb</name>
</gene>
<feature type="repeat" description="HEAT" evidence="3">
    <location>
        <begin position="569"/>
        <end position="607"/>
    </location>
</feature>
<feature type="repeat" description="HEAT" evidence="3">
    <location>
        <begin position="452"/>
        <end position="490"/>
    </location>
</feature>
<protein>
    <submittedName>
        <fullName evidence="7">Protein phosphatase 2, regulatory subunit A, beta a</fullName>
    </submittedName>
</protein>
<feature type="repeat" description="HEAT" evidence="3">
    <location>
        <begin position="239"/>
        <end position="277"/>
    </location>
</feature>
<proteinExistence type="inferred from homology"/>
<keyword evidence="1" id="KW-0677">Repeat</keyword>
<reference evidence="8" key="1">
    <citation type="submission" date="2012-01" db="EMBL/GenBank/DDBJ databases">
        <title>The Genome Sequence of Oreochromis niloticus (Nile Tilapia).</title>
        <authorList>
            <consortium name="Broad Institute Genome Assembly Team"/>
            <consortium name="Broad Institute Sequencing Platform"/>
            <person name="Di Palma F."/>
            <person name="Johnson J."/>
            <person name="Lander E.S."/>
            <person name="Lindblad-Toh K."/>
        </authorList>
    </citation>
    <scope>NUCLEOTIDE SEQUENCE [LARGE SCALE GENOMIC DNA]</scope>
</reference>
<reference evidence="7" key="3">
    <citation type="submission" date="2025-09" db="UniProtKB">
        <authorList>
            <consortium name="Ensembl"/>
        </authorList>
    </citation>
    <scope>IDENTIFICATION</scope>
</reference>
<reference evidence="7" key="2">
    <citation type="submission" date="2025-08" db="UniProtKB">
        <authorList>
            <consortium name="Ensembl"/>
        </authorList>
    </citation>
    <scope>IDENTIFICATION</scope>
</reference>
<name>I3JFS5_ORENI</name>
<dbReference type="GO" id="GO:0005634">
    <property type="term" value="C:nucleus"/>
    <property type="evidence" value="ECO:0007669"/>
    <property type="project" value="TreeGrafter"/>
</dbReference>
<dbReference type="FunCoup" id="I3JFS5">
    <property type="interactions" value="727"/>
</dbReference>
<evidence type="ECO:0000256" key="2">
    <source>
        <dbReference type="ARBA" id="ARBA00038332"/>
    </source>
</evidence>
<dbReference type="Ensembl" id="ENSONIT00000007721.2">
    <property type="protein sequence ID" value="ENSONIP00000007716.2"/>
    <property type="gene ID" value="ENSONIG00000006124.2"/>
</dbReference>
<evidence type="ECO:0000313" key="8">
    <source>
        <dbReference type="Proteomes" id="UP000005207"/>
    </source>
</evidence>
<feature type="repeat" description="HEAT" evidence="3">
    <location>
        <begin position="85"/>
        <end position="123"/>
    </location>
</feature>
<dbReference type="GO" id="GO:0000159">
    <property type="term" value="C:protein phosphatase type 2A complex"/>
    <property type="evidence" value="ECO:0007669"/>
    <property type="project" value="TreeGrafter"/>
</dbReference>
<dbReference type="InterPro" id="IPR051023">
    <property type="entry name" value="PP2A_Regulatory_Subunit_A"/>
</dbReference>
<accession>I3JFS5</accession>
<dbReference type="InterPro" id="IPR021133">
    <property type="entry name" value="HEAT_type_2"/>
</dbReference>
<dbReference type="GeneTree" id="ENSGT00950000183066"/>
<feature type="domain" description="Phosphatase 2A Regulatory Subunit A helical" evidence="6">
    <location>
        <begin position="162"/>
        <end position="343"/>
    </location>
</feature>
<dbReference type="FunFam" id="1.25.10.10:FF:000011">
    <property type="entry name" value="Serine/threonine-protein phosphatase 2A regulatory subunit A alpha isoform"/>
    <property type="match status" value="1"/>
</dbReference>
<dbReference type="SUPFAM" id="SSF48371">
    <property type="entry name" value="ARM repeat"/>
    <property type="match status" value="1"/>
</dbReference>
<dbReference type="InParanoid" id="I3JFS5"/>
<dbReference type="InterPro" id="IPR054573">
    <property type="entry name" value="PP2A/SF3B1-like_HEAT"/>
</dbReference>
<keyword evidence="4" id="KW-0472">Membrane</keyword>
<evidence type="ECO:0000256" key="3">
    <source>
        <dbReference type="PROSITE-ProRule" id="PRU00103"/>
    </source>
</evidence>
<dbReference type="GO" id="GO:0005829">
    <property type="term" value="C:cytosol"/>
    <property type="evidence" value="ECO:0007669"/>
    <property type="project" value="TreeGrafter"/>
</dbReference>
<feature type="repeat" description="HEAT" evidence="3">
    <location>
        <begin position="491"/>
        <end position="529"/>
    </location>
</feature>
<keyword evidence="4" id="KW-0812">Transmembrane</keyword>
<evidence type="ECO:0000256" key="1">
    <source>
        <dbReference type="ARBA" id="ARBA00022737"/>
    </source>
</evidence>
<dbReference type="Gene3D" id="1.25.10.10">
    <property type="entry name" value="Leucine-rich Repeat Variant"/>
    <property type="match status" value="1"/>
</dbReference>
<evidence type="ECO:0000259" key="6">
    <source>
        <dbReference type="Pfam" id="PF22956"/>
    </source>
</evidence>
<dbReference type="PROSITE" id="PS50077">
    <property type="entry name" value="HEAT_REPEAT"/>
    <property type="match status" value="11"/>
</dbReference>
<dbReference type="GO" id="GO:0019888">
    <property type="term" value="F:protein phosphatase regulator activity"/>
    <property type="evidence" value="ECO:0007669"/>
    <property type="project" value="TreeGrafter"/>
</dbReference>
<dbReference type="Pfam" id="PF02985">
    <property type="entry name" value="HEAT"/>
    <property type="match status" value="2"/>
</dbReference>
<dbReference type="InterPro" id="IPR000357">
    <property type="entry name" value="HEAT"/>
</dbReference>
<evidence type="ECO:0000256" key="4">
    <source>
        <dbReference type="SAM" id="Phobius"/>
    </source>
</evidence>
<dbReference type="Pfam" id="PF22646">
    <property type="entry name" value="PPP2R1A-like_HEAT"/>
    <property type="match status" value="1"/>
</dbReference>
<feature type="domain" description="Phosphatase PP2A regulatory subunit A/Splicing factor 3B subunit 1-like HEAT repeat" evidence="5">
    <location>
        <begin position="349"/>
        <end position="401"/>
    </location>
</feature>
<feature type="repeat" description="HEAT" evidence="3">
    <location>
        <begin position="356"/>
        <end position="393"/>
    </location>
</feature>
<evidence type="ECO:0000313" key="7">
    <source>
        <dbReference type="Ensembl" id="ENSONIP00000007716.2"/>
    </source>
</evidence>
<feature type="repeat" description="HEAT" evidence="3">
    <location>
        <begin position="278"/>
        <end position="316"/>
    </location>
</feature>
<dbReference type="PANTHER" id="PTHR10648">
    <property type="entry name" value="SERINE/THREONINE-PROTEIN PHOSPHATASE PP2A 65 KDA REGULATORY SUBUNIT"/>
    <property type="match status" value="1"/>
</dbReference>
<dbReference type="AlphaFoldDB" id="I3JFS5"/>